<dbReference type="InterPro" id="IPR057191">
    <property type="entry name" value="DUF7869"/>
</dbReference>
<keyword evidence="3 12" id="KW-0444">Lipid biosynthesis</keyword>
<dbReference type="CDD" id="cd03505">
    <property type="entry name" value="Delta9-FADS-like"/>
    <property type="match status" value="1"/>
</dbReference>
<dbReference type="PANTHER" id="PTHR10773:SF19">
    <property type="match status" value="1"/>
</dbReference>
<keyword evidence="7 12" id="KW-0560">Oxidoreductase</keyword>
<feature type="domain" description="Fatty acid desaturase" evidence="14">
    <location>
        <begin position="536"/>
        <end position="693"/>
    </location>
</feature>
<comment type="domain">
    <text evidence="12">The histidine box domains are involved in binding the catalytic metal ions.</text>
</comment>
<evidence type="ECO:0000256" key="1">
    <source>
        <dbReference type="ARBA" id="ARBA00004141"/>
    </source>
</evidence>
<dbReference type="AlphaFoldDB" id="A0A8S1AIM4"/>
<keyword evidence="8" id="KW-0408">Iron</keyword>
<evidence type="ECO:0000313" key="17">
    <source>
        <dbReference type="Proteomes" id="UP000494106"/>
    </source>
</evidence>
<evidence type="ECO:0000256" key="5">
    <source>
        <dbReference type="ARBA" id="ARBA00022832"/>
    </source>
</evidence>
<gene>
    <name evidence="16" type="ORF">APLA_LOCUS10285</name>
</gene>
<keyword evidence="11 12" id="KW-0275">Fatty acid biosynthesis</keyword>
<dbReference type="Pfam" id="PF25273">
    <property type="entry name" value="DUF7869"/>
    <property type="match status" value="1"/>
</dbReference>
<evidence type="ECO:0000259" key="15">
    <source>
        <dbReference type="Pfam" id="PF25273"/>
    </source>
</evidence>
<comment type="similarity">
    <text evidence="2 12">Belongs to the fatty acid desaturase type 1 family.</text>
</comment>
<accession>A0A8S1AIM4</accession>
<protein>
    <submittedName>
        <fullName evidence="16">Uncharacterized protein</fullName>
    </submittedName>
</protein>
<evidence type="ECO:0000256" key="8">
    <source>
        <dbReference type="ARBA" id="ARBA00023004"/>
    </source>
</evidence>
<dbReference type="Pfam" id="PF00487">
    <property type="entry name" value="FA_desaturase"/>
    <property type="match status" value="1"/>
</dbReference>
<evidence type="ECO:0000259" key="14">
    <source>
        <dbReference type="Pfam" id="PF00487"/>
    </source>
</evidence>
<feature type="transmembrane region" description="Helical" evidence="13">
    <location>
        <begin position="608"/>
        <end position="626"/>
    </location>
</feature>
<dbReference type="PANTHER" id="PTHR10773">
    <property type="entry name" value="DNA-DIRECTED RNA POLYMERASES I, II, AND III SUBUNIT RPABC2"/>
    <property type="match status" value="1"/>
</dbReference>
<dbReference type="EMBL" id="CADEBC010000523">
    <property type="protein sequence ID" value="CAB3245065.1"/>
    <property type="molecule type" value="Genomic_DNA"/>
</dbReference>
<evidence type="ECO:0000256" key="10">
    <source>
        <dbReference type="ARBA" id="ARBA00023136"/>
    </source>
</evidence>
<evidence type="ECO:0000256" key="6">
    <source>
        <dbReference type="ARBA" id="ARBA00022989"/>
    </source>
</evidence>
<reference evidence="16 17" key="1">
    <citation type="submission" date="2020-04" db="EMBL/GenBank/DDBJ databases">
        <authorList>
            <person name="Wallbank WR R."/>
            <person name="Pardo Diaz C."/>
            <person name="Kozak K."/>
            <person name="Martin S."/>
            <person name="Jiggins C."/>
            <person name="Moest M."/>
            <person name="Warren A I."/>
            <person name="Byers J.R.P. K."/>
            <person name="Montejo-Kovacevich G."/>
            <person name="Yen C E."/>
        </authorList>
    </citation>
    <scope>NUCLEOTIDE SEQUENCE [LARGE SCALE GENOMIC DNA]</scope>
</reference>
<dbReference type="GO" id="GO:0016717">
    <property type="term" value="F:oxidoreductase activity, acting on paired donors, with oxidation of a pair of donors resulting in the reduction of molecular oxygen to two molecules of water"/>
    <property type="evidence" value="ECO:0007669"/>
    <property type="project" value="InterPro"/>
</dbReference>
<comment type="subcellular location">
    <subcellularLocation>
        <location evidence="1">Membrane</location>
        <topology evidence="1">Multi-pass membrane protein</topology>
    </subcellularLocation>
</comment>
<evidence type="ECO:0000256" key="9">
    <source>
        <dbReference type="ARBA" id="ARBA00023098"/>
    </source>
</evidence>
<feature type="domain" description="DUF7869" evidence="15">
    <location>
        <begin position="337"/>
        <end position="457"/>
    </location>
</feature>
<dbReference type="Proteomes" id="UP000494106">
    <property type="component" value="Unassembled WGS sequence"/>
</dbReference>
<evidence type="ECO:0000256" key="12">
    <source>
        <dbReference type="RuleBase" id="RU000581"/>
    </source>
</evidence>
<dbReference type="GO" id="GO:0016020">
    <property type="term" value="C:membrane"/>
    <property type="evidence" value="ECO:0007669"/>
    <property type="project" value="UniProtKB-SubCell"/>
</dbReference>
<evidence type="ECO:0000256" key="4">
    <source>
        <dbReference type="ARBA" id="ARBA00022692"/>
    </source>
</evidence>
<evidence type="ECO:0000256" key="3">
    <source>
        <dbReference type="ARBA" id="ARBA00022516"/>
    </source>
</evidence>
<name>A0A8S1AIM4_ARCPL</name>
<comment type="caution">
    <text evidence="16">The sequence shown here is derived from an EMBL/GenBank/DDBJ whole genome shotgun (WGS) entry which is preliminary data.</text>
</comment>
<evidence type="ECO:0000256" key="7">
    <source>
        <dbReference type="ARBA" id="ARBA00023002"/>
    </source>
</evidence>
<keyword evidence="10 13" id="KW-0472">Membrane</keyword>
<keyword evidence="6 13" id="KW-1133">Transmembrane helix</keyword>
<evidence type="ECO:0000256" key="11">
    <source>
        <dbReference type="ARBA" id="ARBA00023160"/>
    </source>
</evidence>
<dbReference type="InterPro" id="IPR015876">
    <property type="entry name" value="Acyl-CoA_DS"/>
</dbReference>
<evidence type="ECO:0000313" key="16">
    <source>
        <dbReference type="EMBL" id="CAB3245065.1"/>
    </source>
</evidence>
<keyword evidence="4 12" id="KW-0812">Transmembrane</keyword>
<organism evidence="16 17">
    <name type="scientific">Arctia plantaginis</name>
    <name type="common">Wood tiger moth</name>
    <name type="synonym">Phalaena plantaginis</name>
    <dbReference type="NCBI Taxonomy" id="874455"/>
    <lineage>
        <taxon>Eukaryota</taxon>
        <taxon>Metazoa</taxon>
        <taxon>Ecdysozoa</taxon>
        <taxon>Arthropoda</taxon>
        <taxon>Hexapoda</taxon>
        <taxon>Insecta</taxon>
        <taxon>Pterygota</taxon>
        <taxon>Neoptera</taxon>
        <taxon>Endopterygota</taxon>
        <taxon>Lepidoptera</taxon>
        <taxon>Glossata</taxon>
        <taxon>Ditrysia</taxon>
        <taxon>Noctuoidea</taxon>
        <taxon>Erebidae</taxon>
        <taxon>Arctiinae</taxon>
        <taxon>Arctia</taxon>
    </lineage>
</organism>
<evidence type="ECO:0000256" key="2">
    <source>
        <dbReference type="ARBA" id="ARBA00009295"/>
    </source>
</evidence>
<proteinExistence type="inferred from homology"/>
<dbReference type="OrthoDB" id="533763at2759"/>
<dbReference type="GO" id="GO:0006633">
    <property type="term" value="P:fatty acid biosynthetic process"/>
    <property type="evidence" value="ECO:0007669"/>
    <property type="project" value="UniProtKB-KW"/>
</dbReference>
<dbReference type="PRINTS" id="PR00075">
    <property type="entry name" value="FACDDSATRASE"/>
</dbReference>
<comment type="cofactor">
    <cofactor evidence="12">
        <name>Fe(2+)</name>
        <dbReference type="ChEBI" id="CHEBI:29033"/>
    </cofactor>
</comment>
<evidence type="ECO:0000256" key="13">
    <source>
        <dbReference type="SAM" id="Phobius"/>
    </source>
</evidence>
<dbReference type="InterPro" id="IPR005804">
    <property type="entry name" value="FA_desaturase_dom"/>
</dbReference>
<keyword evidence="5" id="KW-0276">Fatty acid metabolism</keyword>
<keyword evidence="9" id="KW-0443">Lipid metabolism</keyword>
<sequence>MLPPKHPRPVKCYLKCRYKCTDTFEETDRIQICEFYWRISNFTLQKQYLLSKIIPIPIKRIKVGIPENKHRKFNYGYHFEKDGVQHRVCKDFFLKTLCISNGPVNEALKHKDQHGNYIGQDKRGCQTPINKISPEAEQRIVEHINSFPRLESHYCRKKSRRQYLDCKLSIAKMYELYKNSLESEGETPCSLFVYKRIFGTKYNLSFFKPKKDLCIICTRYESSGRLENLKEEYDDHIFRKNECQAAKQADKERSINDSTYLVVTADMQSTLQIPVSDVGVLYYTRKLNVQNYTIYTAKPPNDAYCILWNEINGKRGSVEIATAIDWVTQIPSTIKEITIYSDTCAGQNRNQFIAAYLLHLVQRADNNLEVFEQKYLESGHTHMEVDSMHSAIEKEQRHSAVYSMIDWKSIMIRARSKRQRNSAPPYNVHELHHQDMLDVRAINEAFIKNINKDKNGDKVMWLKIKCLRFDRKHPGIIQFRYSHEGPYLELDALSQEDLQIRTRKRNKTTQELNANSDGTNRDVLVTHLKEFTIPRNPIYQWIRDHRLHHKFSDTNADPHNANRGFFFSHIGWLMTVKNEEVIKEGKKIDMSDIENDEIIMFFNRNSTILNLIFCFVIPTLTGILLWKEDWKCAVAWQCFIRFLLVFHGELTVNSLAHIHGYTPYNKKIIPKQNKLVSTITFGEGWHNYHHMFPFDYKAAEFIDMLSFSTSLIKWFEKKGWAYDLKEASPEMVISVVNRLGDGISRTEN</sequence>
<keyword evidence="17" id="KW-1185">Reference proteome</keyword>